<dbReference type="WBParaSite" id="PTRK_0000271000.1">
    <property type="protein sequence ID" value="PTRK_0000271000.1"/>
    <property type="gene ID" value="PTRK_0000271000"/>
</dbReference>
<proteinExistence type="predicted"/>
<accession>A0A0N4Z6B8</accession>
<evidence type="ECO:0000313" key="2">
    <source>
        <dbReference type="WBParaSite" id="PTRK_0000271000.1"/>
    </source>
</evidence>
<evidence type="ECO:0000313" key="1">
    <source>
        <dbReference type="Proteomes" id="UP000038045"/>
    </source>
</evidence>
<sequence>AEAAADVALGRDEVGGARGVQDVLVGRVLALGAVAVDQRFGRLARQHQLQLPRQVFGILHAAIGAARAEGRDAVGGVAGEHDAAVAELVHALAGKGVDADPFQLELRVGPEQRADARQHVLGRCARRCRAAGAAARIGSDVVGLAVQQHGLVGVEGRVEPEPALGREVGLHLDVGDEEAVAEDAAVAFLADQLAHRRTGAVAGDQPVRVQRIRAVGRLHAQRHAVVRLRHGDDLVLPAQIDIGFLARLLVQIAFGVVLLQVDEGRAAMAGFRQQVEAPHFLFAEEDLAHVPRHALVDHALADAEAVPDFQRALGKTDGA</sequence>
<name>A0A0N4Z6B8_PARTI</name>
<protein>
    <submittedName>
        <fullName evidence="2">Phenol hydroxylase</fullName>
    </submittedName>
</protein>
<keyword evidence="1" id="KW-1185">Reference proteome</keyword>
<dbReference type="Proteomes" id="UP000038045">
    <property type="component" value="Unplaced"/>
</dbReference>
<reference evidence="2" key="1">
    <citation type="submission" date="2017-02" db="UniProtKB">
        <authorList>
            <consortium name="WormBaseParasite"/>
        </authorList>
    </citation>
    <scope>IDENTIFICATION</scope>
</reference>
<organism evidence="1 2">
    <name type="scientific">Parastrongyloides trichosuri</name>
    <name type="common">Possum-specific nematode worm</name>
    <dbReference type="NCBI Taxonomy" id="131310"/>
    <lineage>
        <taxon>Eukaryota</taxon>
        <taxon>Metazoa</taxon>
        <taxon>Ecdysozoa</taxon>
        <taxon>Nematoda</taxon>
        <taxon>Chromadorea</taxon>
        <taxon>Rhabditida</taxon>
        <taxon>Tylenchina</taxon>
        <taxon>Panagrolaimomorpha</taxon>
        <taxon>Strongyloidoidea</taxon>
        <taxon>Strongyloididae</taxon>
        <taxon>Parastrongyloides</taxon>
    </lineage>
</organism>
<dbReference type="AlphaFoldDB" id="A0A0N4Z6B8"/>